<feature type="domain" description="GAF" evidence="8">
    <location>
        <begin position="47"/>
        <end position="192"/>
    </location>
</feature>
<evidence type="ECO:0000256" key="1">
    <source>
        <dbReference type="ARBA" id="ARBA00000085"/>
    </source>
</evidence>
<dbReference type="SUPFAM" id="SSF55781">
    <property type="entry name" value="GAF domain-like"/>
    <property type="match status" value="1"/>
</dbReference>
<keyword evidence="6" id="KW-0418">Kinase</keyword>
<dbReference type="AlphaFoldDB" id="A0AA41DBR6"/>
<evidence type="ECO:0000256" key="3">
    <source>
        <dbReference type="ARBA" id="ARBA00022553"/>
    </source>
</evidence>
<accession>A0AA41DBR6</accession>
<organism evidence="10 11">
    <name type="scientific">Sphingomonas yabuuchiae</name>
    <dbReference type="NCBI Taxonomy" id="172044"/>
    <lineage>
        <taxon>Bacteria</taxon>
        <taxon>Pseudomonadati</taxon>
        <taxon>Pseudomonadota</taxon>
        <taxon>Alphaproteobacteria</taxon>
        <taxon>Sphingomonadales</taxon>
        <taxon>Sphingomonadaceae</taxon>
        <taxon>Sphingomonas</taxon>
    </lineage>
</organism>
<dbReference type="GO" id="GO:0004673">
    <property type="term" value="F:protein histidine kinase activity"/>
    <property type="evidence" value="ECO:0007669"/>
    <property type="project" value="UniProtKB-EC"/>
</dbReference>
<keyword evidence="4" id="KW-0808">Transferase</keyword>
<dbReference type="EMBL" id="JAFHKU010000125">
    <property type="protein sequence ID" value="MBN3558236.1"/>
    <property type="molecule type" value="Genomic_DNA"/>
</dbReference>
<name>A0AA41DBR6_9SPHN</name>
<dbReference type="InterPro" id="IPR011495">
    <property type="entry name" value="Sig_transdc_His_kin_sub2_dim/P"/>
</dbReference>
<evidence type="ECO:0000313" key="10">
    <source>
        <dbReference type="EMBL" id="MBN3558236.1"/>
    </source>
</evidence>
<comment type="caution">
    <text evidence="10">The sequence shown here is derived from an EMBL/GenBank/DDBJ whole genome shotgun (WGS) entry which is preliminary data.</text>
</comment>
<dbReference type="PANTHER" id="PTHR41523:SF8">
    <property type="entry name" value="ETHYLENE RESPONSE SENSOR PROTEIN"/>
    <property type="match status" value="1"/>
</dbReference>
<evidence type="ECO:0000256" key="5">
    <source>
        <dbReference type="ARBA" id="ARBA00022741"/>
    </source>
</evidence>
<evidence type="ECO:0000259" key="8">
    <source>
        <dbReference type="SMART" id="SM00065"/>
    </source>
</evidence>
<evidence type="ECO:0000256" key="4">
    <source>
        <dbReference type="ARBA" id="ARBA00022679"/>
    </source>
</evidence>
<evidence type="ECO:0000256" key="2">
    <source>
        <dbReference type="ARBA" id="ARBA00012438"/>
    </source>
</evidence>
<dbReference type="InterPro" id="IPR003018">
    <property type="entry name" value="GAF"/>
</dbReference>
<feature type="domain" description="Signal transduction histidine kinase HWE region" evidence="9">
    <location>
        <begin position="204"/>
        <end position="288"/>
    </location>
</feature>
<evidence type="ECO:0000313" key="11">
    <source>
        <dbReference type="Proteomes" id="UP000704529"/>
    </source>
</evidence>
<dbReference type="Gene3D" id="3.30.450.40">
    <property type="match status" value="1"/>
</dbReference>
<dbReference type="SMART" id="SM00065">
    <property type="entry name" value="GAF"/>
    <property type="match status" value="1"/>
</dbReference>
<comment type="catalytic activity">
    <reaction evidence="1">
        <text>ATP + protein L-histidine = ADP + protein N-phospho-L-histidine.</text>
        <dbReference type="EC" id="2.7.13.3"/>
    </reaction>
</comment>
<evidence type="ECO:0000256" key="7">
    <source>
        <dbReference type="ARBA" id="ARBA00022840"/>
    </source>
</evidence>
<dbReference type="PANTHER" id="PTHR41523">
    <property type="entry name" value="TWO-COMPONENT SYSTEM SENSOR PROTEIN"/>
    <property type="match status" value="1"/>
</dbReference>
<protein>
    <recommendedName>
        <fullName evidence="2">histidine kinase</fullName>
        <ecNumber evidence="2">2.7.13.3</ecNumber>
    </recommendedName>
</protein>
<evidence type="ECO:0000256" key="6">
    <source>
        <dbReference type="ARBA" id="ARBA00022777"/>
    </source>
</evidence>
<dbReference type="InterPro" id="IPR029016">
    <property type="entry name" value="GAF-like_dom_sf"/>
</dbReference>
<keyword evidence="5" id="KW-0547">Nucleotide-binding</keyword>
<keyword evidence="3" id="KW-0597">Phosphoprotein</keyword>
<dbReference type="EC" id="2.7.13.3" evidence="2"/>
<sequence length="388" mass="41815">MALPPPSFPPLPLPGEAIGTAAASPADAQRYLSLVAAATDRLMAADDPGAMIDSLFALIRDELHLDVFFHFRRDGDAVRLEAAGGLTRAEWQAAAGLDIGPSACGQAMRERRTLHLTDIQTSGEERTGFVRSLGVQVYLCMPLLHGDELLGTLGFGRRAARPFDQEERRLLLLLCHYAALAQHRLRIEEALRRGLDTQAQLLAELNHRVRNALQVAIGLVSHEGREAPDTGTRRALMRAAERLQVLASAHRPLYATADTGLVDLPALFGDVIAQLRGETGNVPITVDSPVSVPIERAVAAALLLDALMAQGAGVPRIVFTVNSAPGNEMLRISFEAIGWGRIAEVVDRDRLVARLCHQLRATLTNEDDGCLILVMPHDGGAYGARLAS</sequence>
<dbReference type="Pfam" id="PF07568">
    <property type="entry name" value="HisKA_2"/>
    <property type="match status" value="1"/>
</dbReference>
<dbReference type="Pfam" id="PF13185">
    <property type="entry name" value="GAF_2"/>
    <property type="match status" value="1"/>
</dbReference>
<dbReference type="RefSeq" id="WP_184106070.1">
    <property type="nucleotide sequence ID" value="NZ_JACHNX010000010.1"/>
</dbReference>
<dbReference type="InterPro" id="IPR011102">
    <property type="entry name" value="Sig_transdc_His_kinase_HWE"/>
</dbReference>
<proteinExistence type="predicted"/>
<keyword evidence="7" id="KW-0067">ATP-binding</keyword>
<gene>
    <name evidence="10" type="ORF">JYA60_08355</name>
</gene>
<dbReference type="SMART" id="SM00911">
    <property type="entry name" value="HWE_HK"/>
    <property type="match status" value="1"/>
</dbReference>
<dbReference type="GO" id="GO:0005524">
    <property type="term" value="F:ATP binding"/>
    <property type="evidence" value="ECO:0007669"/>
    <property type="project" value="UniProtKB-KW"/>
</dbReference>
<dbReference type="Proteomes" id="UP000704529">
    <property type="component" value="Unassembled WGS sequence"/>
</dbReference>
<evidence type="ECO:0000259" key="9">
    <source>
        <dbReference type="SMART" id="SM00911"/>
    </source>
</evidence>
<reference evidence="10" key="1">
    <citation type="submission" date="2021-01" db="EMBL/GenBank/DDBJ databases">
        <title>Genome Sequencing of Type Strains.</title>
        <authorList>
            <person name="Lemaire J.F."/>
            <person name="Inderbitzin P."/>
            <person name="Collins S.B."/>
            <person name="Wespe N."/>
            <person name="Knight-Connoni V."/>
        </authorList>
    </citation>
    <scope>NUCLEOTIDE SEQUENCE</scope>
    <source>
        <strain evidence="10">DSM 14562</strain>
    </source>
</reference>